<dbReference type="Pfam" id="PF00271">
    <property type="entry name" value="Helicase_C"/>
    <property type="match status" value="1"/>
</dbReference>
<sequence>MEDLTPLSGRQWISNQANSSIFEDCIKVETIKDDHCQRCGQKVTDKLADKRFYCRRCIGLGRCIEGEYLFRLKGQGNYTVKEPVLTWKGKLTSDQARVSQEILEAFDQRRNHLVHAVTGAGKTEMLFKVLEKCLSQGLRAAIATPRIDVVNELYPRINSAFANTVIGKYHGREYNDVKNDQLVICTTHQLLKFYRTFDLLIIDEVDSFPYAPDPMLHYGAKNAVKELGQGMILYLTATPPDDLLKAVKQKKIGLSLLKRRFHGGKLPVPKEKLFIGPYISKQRINHRLKTEILRVVQSGHPLLLFVPKISEIPIYLALLKKIPELTTCSIEGVHAADKDRIDKVANFRAKKTQILVTTTILERGVTFPHVWVIIVAADDPIYTRASLVQIAGRVGRSKEDPTGLVLYCYHRYTKNIKEAIKEIKRMNR</sequence>
<organism evidence="6 7">
    <name type="scientific">Lactobacillus psittaci DSM 15354</name>
    <dbReference type="NCBI Taxonomy" id="1122152"/>
    <lineage>
        <taxon>Bacteria</taxon>
        <taxon>Bacillati</taxon>
        <taxon>Bacillota</taxon>
        <taxon>Bacilli</taxon>
        <taxon>Lactobacillales</taxon>
        <taxon>Lactobacillaceae</taxon>
        <taxon>Lactobacillus</taxon>
    </lineage>
</organism>
<keyword evidence="1" id="KW-0547">Nucleotide-binding</keyword>
<proteinExistence type="predicted"/>
<evidence type="ECO:0000256" key="3">
    <source>
        <dbReference type="ARBA" id="ARBA00023125"/>
    </source>
</evidence>
<evidence type="ECO:0000259" key="4">
    <source>
        <dbReference type="PROSITE" id="PS51192"/>
    </source>
</evidence>
<keyword evidence="3" id="KW-0238">DNA-binding</keyword>
<dbReference type="InterPro" id="IPR027417">
    <property type="entry name" value="P-loop_NTPase"/>
</dbReference>
<dbReference type="OrthoDB" id="2077914at2"/>
<keyword evidence="2" id="KW-0067">ATP-binding</keyword>
<dbReference type="PANTHER" id="PTHR30580">
    <property type="entry name" value="PRIMOSOMAL PROTEIN N"/>
    <property type="match status" value="1"/>
</dbReference>
<dbReference type="CDD" id="cd17925">
    <property type="entry name" value="DEXDc_ComFA"/>
    <property type="match status" value="1"/>
</dbReference>
<dbReference type="GO" id="GO:0043138">
    <property type="term" value="F:3'-5' DNA helicase activity"/>
    <property type="evidence" value="ECO:0007669"/>
    <property type="project" value="TreeGrafter"/>
</dbReference>
<dbReference type="Gene3D" id="3.40.50.300">
    <property type="entry name" value="P-loop containing nucleotide triphosphate hydrolases"/>
    <property type="match status" value="2"/>
</dbReference>
<protein>
    <submittedName>
        <fullName evidence="6">Competence protein</fullName>
    </submittedName>
</protein>
<comment type="caution">
    <text evidence="6">The sequence shown here is derived from an EMBL/GenBank/DDBJ whole genome shotgun (WGS) entry which is preliminary data.</text>
</comment>
<evidence type="ECO:0000259" key="5">
    <source>
        <dbReference type="PROSITE" id="PS51194"/>
    </source>
</evidence>
<accession>A0A0R1S5H9</accession>
<dbReference type="GO" id="GO:0005524">
    <property type="term" value="F:ATP binding"/>
    <property type="evidence" value="ECO:0007669"/>
    <property type="project" value="UniProtKB-KW"/>
</dbReference>
<keyword evidence="7" id="KW-1185">Reference proteome</keyword>
<dbReference type="InterPro" id="IPR014001">
    <property type="entry name" value="Helicase_ATP-bd"/>
</dbReference>
<dbReference type="GO" id="GO:0006302">
    <property type="term" value="P:double-strand break repair"/>
    <property type="evidence" value="ECO:0007669"/>
    <property type="project" value="TreeGrafter"/>
</dbReference>
<dbReference type="AlphaFoldDB" id="A0A0R1S5H9"/>
<dbReference type="InterPro" id="IPR001650">
    <property type="entry name" value="Helicase_C-like"/>
</dbReference>
<gene>
    <name evidence="6" type="ORF">FC23_GL000128</name>
</gene>
<dbReference type="SMART" id="SM00490">
    <property type="entry name" value="HELICc"/>
    <property type="match status" value="1"/>
</dbReference>
<reference evidence="6 7" key="1">
    <citation type="journal article" date="2015" name="Genome Announc.">
        <title>Expanding the biotechnology potential of lactobacilli through comparative genomics of 213 strains and associated genera.</title>
        <authorList>
            <person name="Sun Z."/>
            <person name="Harris H.M."/>
            <person name="McCann A."/>
            <person name="Guo C."/>
            <person name="Argimon S."/>
            <person name="Zhang W."/>
            <person name="Yang X."/>
            <person name="Jeffery I.B."/>
            <person name="Cooney J.C."/>
            <person name="Kagawa T.F."/>
            <person name="Liu W."/>
            <person name="Song Y."/>
            <person name="Salvetti E."/>
            <person name="Wrobel A."/>
            <person name="Rasinkangas P."/>
            <person name="Parkhill J."/>
            <person name="Rea M.C."/>
            <person name="O'Sullivan O."/>
            <person name="Ritari J."/>
            <person name="Douillard F.P."/>
            <person name="Paul Ross R."/>
            <person name="Yang R."/>
            <person name="Briner A.E."/>
            <person name="Felis G.E."/>
            <person name="de Vos W.M."/>
            <person name="Barrangou R."/>
            <person name="Klaenhammer T.R."/>
            <person name="Caufield P.W."/>
            <person name="Cui Y."/>
            <person name="Zhang H."/>
            <person name="O'Toole P.W."/>
        </authorList>
    </citation>
    <scope>NUCLEOTIDE SEQUENCE [LARGE SCALE GENOMIC DNA]</scope>
    <source>
        <strain evidence="6 7">DSM 15354</strain>
    </source>
</reference>
<feature type="domain" description="Helicase C-terminal" evidence="5">
    <location>
        <begin position="287"/>
        <end position="428"/>
    </location>
</feature>
<dbReference type="Proteomes" id="UP000051931">
    <property type="component" value="Unassembled WGS sequence"/>
</dbReference>
<dbReference type="RefSeq" id="WP_027824747.1">
    <property type="nucleotide sequence ID" value="NZ_AUEI01000004.1"/>
</dbReference>
<evidence type="ECO:0000313" key="7">
    <source>
        <dbReference type="Proteomes" id="UP000051931"/>
    </source>
</evidence>
<evidence type="ECO:0000256" key="2">
    <source>
        <dbReference type="ARBA" id="ARBA00022840"/>
    </source>
</evidence>
<dbReference type="GO" id="GO:0006310">
    <property type="term" value="P:DNA recombination"/>
    <property type="evidence" value="ECO:0007669"/>
    <property type="project" value="TreeGrafter"/>
</dbReference>
<dbReference type="GO" id="GO:0016787">
    <property type="term" value="F:hydrolase activity"/>
    <property type="evidence" value="ECO:0007669"/>
    <property type="project" value="InterPro"/>
</dbReference>
<name>A0A0R1S5H9_9LACO</name>
<dbReference type="EMBL" id="AZFB01000001">
    <property type="protein sequence ID" value="KRL63881.1"/>
    <property type="molecule type" value="Genomic_DNA"/>
</dbReference>
<dbReference type="PROSITE" id="PS51194">
    <property type="entry name" value="HELICASE_CTER"/>
    <property type="match status" value="1"/>
</dbReference>
<dbReference type="GO" id="GO:0006270">
    <property type="term" value="P:DNA replication initiation"/>
    <property type="evidence" value="ECO:0007669"/>
    <property type="project" value="TreeGrafter"/>
</dbReference>
<dbReference type="STRING" id="1122152.GCA_000425905_00556"/>
<dbReference type="PANTHER" id="PTHR30580:SF1">
    <property type="entry name" value="COMF OPERON PROTEIN 1"/>
    <property type="match status" value="1"/>
</dbReference>
<dbReference type="Pfam" id="PF04851">
    <property type="entry name" value="ResIII"/>
    <property type="match status" value="1"/>
</dbReference>
<dbReference type="SMART" id="SM00487">
    <property type="entry name" value="DEXDc"/>
    <property type="match status" value="1"/>
</dbReference>
<dbReference type="SUPFAM" id="SSF52540">
    <property type="entry name" value="P-loop containing nucleoside triphosphate hydrolases"/>
    <property type="match status" value="1"/>
</dbReference>
<dbReference type="GO" id="GO:0003677">
    <property type="term" value="F:DNA binding"/>
    <property type="evidence" value="ECO:0007669"/>
    <property type="project" value="UniProtKB-KW"/>
</dbReference>
<feature type="domain" description="Helicase ATP-binding" evidence="4">
    <location>
        <begin position="103"/>
        <end position="257"/>
    </location>
</feature>
<evidence type="ECO:0000313" key="6">
    <source>
        <dbReference type="EMBL" id="KRL63881.1"/>
    </source>
</evidence>
<dbReference type="InterPro" id="IPR006935">
    <property type="entry name" value="Helicase/UvrB_N"/>
</dbReference>
<dbReference type="PATRIC" id="fig|1122152.4.peg.129"/>
<dbReference type="eggNOG" id="COG4098">
    <property type="taxonomic scope" value="Bacteria"/>
</dbReference>
<evidence type="ECO:0000256" key="1">
    <source>
        <dbReference type="ARBA" id="ARBA00022741"/>
    </source>
</evidence>
<dbReference type="PROSITE" id="PS51192">
    <property type="entry name" value="HELICASE_ATP_BIND_1"/>
    <property type="match status" value="1"/>
</dbReference>